<reference evidence="2" key="1">
    <citation type="submission" date="2021-01" db="EMBL/GenBank/DDBJ databases">
        <authorList>
            <person name="Corre E."/>
            <person name="Pelletier E."/>
            <person name="Niang G."/>
            <person name="Scheremetjew M."/>
            <person name="Finn R."/>
            <person name="Kale V."/>
            <person name="Holt S."/>
            <person name="Cochrane G."/>
            <person name="Meng A."/>
            <person name="Brown T."/>
            <person name="Cohen L."/>
        </authorList>
    </citation>
    <scope>NUCLEOTIDE SEQUENCE</scope>
    <source>
        <strain evidence="2">CCMP3105</strain>
    </source>
</reference>
<dbReference type="AlphaFoldDB" id="A0A7S4T4J4"/>
<feature type="region of interest" description="Disordered" evidence="1">
    <location>
        <begin position="1"/>
        <end position="38"/>
    </location>
</feature>
<gene>
    <name evidence="2" type="ORF">AMON00008_LOCUS62298</name>
</gene>
<proteinExistence type="predicted"/>
<dbReference type="EMBL" id="HBNR01086909">
    <property type="protein sequence ID" value="CAE4664972.1"/>
    <property type="molecule type" value="Transcribed_RNA"/>
</dbReference>
<organism evidence="2">
    <name type="scientific">Alexandrium monilatum</name>
    <dbReference type="NCBI Taxonomy" id="311494"/>
    <lineage>
        <taxon>Eukaryota</taxon>
        <taxon>Sar</taxon>
        <taxon>Alveolata</taxon>
        <taxon>Dinophyceae</taxon>
        <taxon>Gonyaulacales</taxon>
        <taxon>Pyrocystaceae</taxon>
        <taxon>Alexandrium</taxon>
    </lineage>
</organism>
<sequence>MSRRADADKVPPSKLGSTADVEEADMMMPSTSARGTLRAPAAQWSGRRRCLLAVIGLSIAASGFLVRLCAWSPSPSTVPGELPVHVSFPDRKQCELAALYTPAQGRDGGWRRGDANGLAMRESGGFFDEPEELWRLRRMRHIQQRCRQAESLRACPAPAWRKDCWPACRGASPARCPSRSFWQIHYEPTFSCDAELRIGLPA</sequence>
<protein>
    <submittedName>
        <fullName evidence="2">Uncharacterized protein</fullName>
    </submittedName>
</protein>
<accession>A0A7S4T4J4</accession>
<feature type="compositionally biased region" description="Basic and acidic residues" evidence="1">
    <location>
        <begin position="1"/>
        <end position="11"/>
    </location>
</feature>
<name>A0A7S4T4J4_9DINO</name>
<evidence type="ECO:0000313" key="2">
    <source>
        <dbReference type="EMBL" id="CAE4664972.1"/>
    </source>
</evidence>
<evidence type="ECO:0000256" key="1">
    <source>
        <dbReference type="SAM" id="MobiDB-lite"/>
    </source>
</evidence>